<dbReference type="InterPro" id="IPR009060">
    <property type="entry name" value="UBA-like_sf"/>
</dbReference>
<feature type="compositionally biased region" description="Low complexity" evidence="1">
    <location>
        <begin position="1911"/>
        <end position="1924"/>
    </location>
</feature>
<dbReference type="Pfam" id="PF13671">
    <property type="entry name" value="AAA_33"/>
    <property type="match status" value="1"/>
</dbReference>
<dbReference type="SUPFAM" id="SSF46934">
    <property type="entry name" value="UBA-like"/>
    <property type="match status" value="1"/>
</dbReference>
<feature type="compositionally biased region" description="Low complexity" evidence="1">
    <location>
        <begin position="92"/>
        <end position="115"/>
    </location>
</feature>
<dbReference type="PANTHER" id="PTHR46535">
    <property type="entry name" value="NEDD4-BINDING PROTEIN 2"/>
    <property type="match status" value="1"/>
</dbReference>
<evidence type="ECO:0000313" key="3">
    <source>
        <dbReference type="EMBL" id="OWF54736.1"/>
    </source>
</evidence>
<dbReference type="Proteomes" id="UP000242188">
    <property type="component" value="Unassembled WGS sequence"/>
</dbReference>
<dbReference type="GO" id="GO:0004519">
    <property type="term" value="F:endonuclease activity"/>
    <property type="evidence" value="ECO:0007669"/>
    <property type="project" value="TreeGrafter"/>
</dbReference>
<feature type="region of interest" description="Disordered" evidence="1">
    <location>
        <begin position="1625"/>
        <end position="1654"/>
    </location>
</feature>
<feature type="region of interest" description="Disordered" evidence="1">
    <location>
        <begin position="92"/>
        <end position="130"/>
    </location>
</feature>
<feature type="domain" description="CUE" evidence="2">
    <location>
        <begin position="2063"/>
        <end position="2108"/>
    </location>
</feature>
<feature type="compositionally biased region" description="Basic and acidic residues" evidence="1">
    <location>
        <begin position="1405"/>
        <end position="1418"/>
    </location>
</feature>
<feature type="compositionally biased region" description="Polar residues" evidence="1">
    <location>
        <begin position="118"/>
        <end position="130"/>
    </location>
</feature>
<dbReference type="GO" id="GO:0043130">
    <property type="term" value="F:ubiquitin binding"/>
    <property type="evidence" value="ECO:0007669"/>
    <property type="project" value="InterPro"/>
</dbReference>
<feature type="compositionally biased region" description="Polar residues" evidence="1">
    <location>
        <begin position="1316"/>
        <end position="1348"/>
    </location>
</feature>
<feature type="compositionally biased region" description="Polar residues" evidence="1">
    <location>
        <begin position="1625"/>
        <end position="1639"/>
    </location>
</feature>
<feature type="compositionally biased region" description="Low complexity" evidence="1">
    <location>
        <begin position="1293"/>
        <end position="1315"/>
    </location>
</feature>
<proteinExistence type="predicted"/>
<feature type="region of interest" description="Disordered" evidence="1">
    <location>
        <begin position="1905"/>
        <end position="1946"/>
    </location>
</feature>
<organism evidence="3 4">
    <name type="scientific">Mizuhopecten yessoensis</name>
    <name type="common">Japanese scallop</name>
    <name type="synonym">Patinopecten yessoensis</name>
    <dbReference type="NCBI Taxonomy" id="6573"/>
    <lineage>
        <taxon>Eukaryota</taxon>
        <taxon>Metazoa</taxon>
        <taxon>Spiralia</taxon>
        <taxon>Lophotrochozoa</taxon>
        <taxon>Mollusca</taxon>
        <taxon>Bivalvia</taxon>
        <taxon>Autobranchia</taxon>
        <taxon>Pteriomorphia</taxon>
        <taxon>Pectinida</taxon>
        <taxon>Pectinoidea</taxon>
        <taxon>Pectinidae</taxon>
        <taxon>Mizuhopecten</taxon>
    </lineage>
</organism>
<feature type="compositionally biased region" description="Polar residues" evidence="1">
    <location>
        <begin position="1419"/>
        <end position="1429"/>
    </location>
</feature>
<dbReference type="CDD" id="cd14279">
    <property type="entry name" value="CUE"/>
    <property type="match status" value="1"/>
</dbReference>
<feature type="compositionally biased region" description="Polar residues" evidence="1">
    <location>
        <begin position="522"/>
        <end position="538"/>
    </location>
</feature>
<dbReference type="InterPro" id="IPR052772">
    <property type="entry name" value="Endo/PolyKinase_Domain-Protein"/>
</dbReference>
<feature type="compositionally biased region" description="Basic and acidic residues" evidence="1">
    <location>
        <begin position="1875"/>
        <end position="1889"/>
    </location>
</feature>
<dbReference type="GO" id="GO:0005634">
    <property type="term" value="C:nucleus"/>
    <property type="evidence" value="ECO:0007669"/>
    <property type="project" value="TreeGrafter"/>
</dbReference>
<feature type="region of interest" description="Disordered" evidence="1">
    <location>
        <begin position="1839"/>
        <end position="1890"/>
    </location>
</feature>
<feature type="region of interest" description="Disordered" evidence="1">
    <location>
        <begin position="1"/>
        <end position="25"/>
    </location>
</feature>
<feature type="region of interest" description="Disordered" evidence="1">
    <location>
        <begin position="645"/>
        <end position="713"/>
    </location>
</feature>
<dbReference type="OrthoDB" id="3231855at2759"/>
<feature type="compositionally biased region" description="Polar residues" evidence="1">
    <location>
        <begin position="1099"/>
        <end position="1119"/>
    </location>
</feature>
<dbReference type="PANTHER" id="PTHR46535:SF1">
    <property type="entry name" value="NEDD4-BINDING PROTEIN 2"/>
    <property type="match status" value="1"/>
</dbReference>
<dbReference type="InterPro" id="IPR027417">
    <property type="entry name" value="P-loop_NTPase"/>
</dbReference>
<dbReference type="STRING" id="6573.A0A210R152"/>
<gene>
    <name evidence="3" type="ORF">KP79_PYT00304</name>
</gene>
<dbReference type="EMBL" id="NEDP02000898">
    <property type="protein sequence ID" value="OWF54736.1"/>
    <property type="molecule type" value="Genomic_DNA"/>
</dbReference>
<dbReference type="CDD" id="cd02019">
    <property type="entry name" value="NK"/>
    <property type="match status" value="1"/>
</dbReference>
<feature type="compositionally biased region" description="Basic and acidic residues" evidence="1">
    <location>
        <begin position="674"/>
        <end position="696"/>
    </location>
</feature>
<name>A0A210R152_MIZYE</name>
<dbReference type="SUPFAM" id="SSF52540">
    <property type="entry name" value="P-loop containing nucleoside triphosphate hydrolases"/>
    <property type="match status" value="1"/>
</dbReference>
<protein>
    <submittedName>
        <fullName evidence="3">NEDD4-binding protein 2-like 1</fullName>
    </submittedName>
</protein>
<feature type="compositionally biased region" description="Polar residues" evidence="1">
    <location>
        <begin position="1512"/>
        <end position="1554"/>
    </location>
</feature>
<evidence type="ECO:0000256" key="1">
    <source>
        <dbReference type="SAM" id="MobiDB-lite"/>
    </source>
</evidence>
<feature type="compositionally biased region" description="Basic and acidic residues" evidence="1">
    <location>
        <begin position="1640"/>
        <end position="1651"/>
    </location>
</feature>
<feature type="region of interest" description="Disordered" evidence="1">
    <location>
        <begin position="522"/>
        <end position="541"/>
    </location>
</feature>
<reference evidence="3 4" key="1">
    <citation type="journal article" date="2017" name="Nat. Ecol. Evol.">
        <title>Scallop genome provides insights into evolution of bilaterian karyotype and development.</title>
        <authorList>
            <person name="Wang S."/>
            <person name="Zhang J."/>
            <person name="Jiao W."/>
            <person name="Li J."/>
            <person name="Xun X."/>
            <person name="Sun Y."/>
            <person name="Guo X."/>
            <person name="Huan P."/>
            <person name="Dong B."/>
            <person name="Zhang L."/>
            <person name="Hu X."/>
            <person name="Sun X."/>
            <person name="Wang J."/>
            <person name="Zhao C."/>
            <person name="Wang Y."/>
            <person name="Wang D."/>
            <person name="Huang X."/>
            <person name="Wang R."/>
            <person name="Lv J."/>
            <person name="Li Y."/>
            <person name="Zhang Z."/>
            <person name="Liu B."/>
            <person name="Lu W."/>
            <person name="Hui Y."/>
            <person name="Liang J."/>
            <person name="Zhou Z."/>
            <person name="Hou R."/>
            <person name="Li X."/>
            <person name="Liu Y."/>
            <person name="Li H."/>
            <person name="Ning X."/>
            <person name="Lin Y."/>
            <person name="Zhao L."/>
            <person name="Xing Q."/>
            <person name="Dou J."/>
            <person name="Li Y."/>
            <person name="Mao J."/>
            <person name="Guo H."/>
            <person name="Dou H."/>
            <person name="Li T."/>
            <person name="Mu C."/>
            <person name="Jiang W."/>
            <person name="Fu Q."/>
            <person name="Fu X."/>
            <person name="Miao Y."/>
            <person name="Liu J."/>
            <person name="Yu Q."/>
            <person name="Li R."/>
            <person name="Liao H."/>
            <person name="Li X."/>
            <person name="Kong Y."/>
            <person name="Jiang Z."/>
            <person name="Chourrout D."/>
            <person name="Li R."/>
            <person name="Bao Z."/>
        </authorList>
    </citation>
    <scope>NUCLEOTIDE SEQUENCE [LARGE SCALE GENOMIC DNA]</scope>
    <source>
        <strain evidence="3 4">PY_sf001</strain>
    </source>
</reference>
<feature type="compositionally biased region" description="Basic and acidic residues" evidence="1">
    <location>
        <begin position="1245"/>
        <end position="1256"/>
    </location>
</feature>
<dbReference type="PROSITE" id="PS51140">
    <property type="entry name" value="CUE"/>
    <property type="match status" value="1"/>
</dbReference>
<evidence type="ECO:0000259" key="2">
    <source>
        <dbReference type="PROSITE" id="PS51140"/>
    </source>
</evidence>
<feature type="compositionally biased region" description="Basic and acidic residues" evidence="1">
    <location>
        <begin position="646"/>
        <end position="658"/>
    </location>
</feature>
<feature type="compositionally biased region" description="Basic residues" evidence="1">
    <location>
        <begin position="1"/>
        <end position="14"/>
    </location>
</feature>
<sequence length="2428" mass="269071">MPKNKRQSPTKHVHQKESKSSGKDTIFQSVQEMFEGRFEAEIIHMVLEECNWNVEEAVDNLFAMCETGMQPDPESKNRLAQIAHDVLCSDASSDSMSVSSHSSMASSEETSSSRSGMAKSSTNSSRENILNSTEIEGAIGFDPSMIEVESLDKSMPDEDKNMEVLQQYCTDAEAWVSSMDKLGMTVREKGYKNMSHTTGDVLPLQTTGANLVTPQIQEADVSSPQLVMQECIPDVDYSKYQHNSSVNVNSKLYADLDYPCEDLSASRLRHSDSAVVDMVECLPGENRTTCELNKENFLNSHSGSGKLTHDSGNCPKDTLPRISDHSTPVSSTDIIQGNQVTATEMEQKDVLVFSAATSNTLCMPFNFADQNLFSPEKREYAGSGNLGVFGKSAPSLCNDDSAVMEPDSPLSPVSVFENLGKLAGEIAHMELHSQLETHTNSDIFNSDDYGKDFFTGLKSNLQNSDALANMNVNTDVHNDNKLCFKDLMKLENESGSIDGGNTESFDSKNKLDLQTFGQEFCSTGSRTSSNEPANCSSNKELDQYADKPTMKETSNCEYNATYNLKPALEKDMDDVSPDQIYDSDVNISGSSSDSLNESLTRALNDSINLTELSVIDDDYVVRSQSCMSSQSEEEVGEELTTALNKSVDETSPGEKSDVETNQATLTKTPKMVLRLHDSDSDEKLSEFCEQSKKDMQADSMPVGGGDSQTSTRPEGIEVPDLASNLSVNACEFVPNVRKEASSSSSFNMNMNSDPCKPAPTFLTPKYVSPTKTNFRTTSSSDCNLRFPFSSVTQQTPLATSLLGTAWVTPIRQHSSPATGNDQIPYSKVEHPPPKIPQYPPPHWLPATPVAKFGDPVNVVTKKKGPPTKLTDIEEVEAKIKAGHKCFVMLRGLPGSGKSTLARKLQHTTSKPGVVLSSDDYFIQNGIYRFEPHLLSEAHEWNRLRTIQNLHNGCTPVVVDNTNTQVWEMKPYIKQAQKFGYDISFLEPDTQWKFQPKELARRNTHGVPLSKIRMMLERYEKGLTVEQVLGKPQTPNGQHKNDQKTLPRHAKDKTVHTQRTYVKAQPGGIQAHTGSSDMKAQPVWRQAHTSLVQQYANNLGQAQKQHARQPSVSTNALNTPTKRDETVTEESCSENHQVPTLSVVPSPVSGVVVCSQTQQSTTPTPLTSGNVNNSNISKENWQMWKKLGLSDLVKQFSKKTEQVSSIAEETSMDLSRCLPMDNQMGENQSPCENTEQQREFLTTVSETDKVVNSPREDETQETVPVASKTEDAKKSRSPGSHKGCVDGNTKDMSPRSQSSHLRDSSPSSDSTFHTCSEMLTDQEGSSSSLQEDQAVNSQDTSLDLSNTSSRNDDEGSDCVTDSHNTGVVDQGPVDKASEPEYKQDTELTSNNKPDSPESNAPESDFDSQKTPEDDCDTQKILENNCHTQKSYVEDPDVSENNTHIALKIGPDTHQTSADDLDTHQKSADDLDTHQTSADDLDTNQTSADDLYTHQTSADDLDTNQRSADDLDTNQKSANDLDTNQTSADDLDTHQTSADDLDTNQKSANDLDTNKTTADDKHQTSESLPVTVAEALDKTQDMLLAEYSSQCDAELPDLGASREMLTDDITQAENIPLDCTSVIQSQGVKPCSTTPEEQNVSKLEDDRSVKVEEASDDVNGSSKDIAVFVQQTVKYSLDDIPKNVKDTVDELIRENVGSELNYSVDYSVTANELKAILLFTDLNDEEKMIAEQYISQRLCSKTSELCALTSAQKQSDDGISQPPAFVQDELSEQIQVYDDFNRAQNLEWEEPKPVRKQRFTKRPKLKCKQGLSEVKTDIDKSTKESCKVSVEVELENQKVLKTASTMGQEDINIRTHPQQQREKRTRNYRTHASSPPVDDKDQGISTEKSRAEPLVTSVAAQALCKEVEDGDGQSSQSQSNSSQESSPTKPAKKKSNRRKLDPYKQGPFLEPEVKNKVIGADWSFPVLPETAFKEEVPKKKRVQCLLEHETHITAGDLKVLNAVNRGEDPAHLMGGRARYKILASHNKDIHREVTDSDLSSEASSMMDKSVVPQHCVDRGTMTEENIEVDIEFLQSSFPAIPVDELSDVLHQCGNNLQWAIDLLLDWKYNLPLSSDDKDKFISRMCQLQKSPTLPKFSFSARPNSISRSPSSLLDMCVGCVESQHIAPRQDIEHQIIMSSQQRLNSIEEKIRLKQTYSRTLSQSISRDEEFNETILKQLTSMTEQAVADGTSDADDDKGVPQNQLDTSYVESWTVNQANDFTRGPSVDSSISGHRSDEEALDYQTLQSSASVMSLQLTREKIQALESQFGKVPHLTGVTGDVVVSLDYRTAQALHQCLMLTARQQTMDRQKQLREDEAFARRLQDEEILTTTSQPPPTFQRPPVSRSLPLGGAPQHRPHPTEQGVTSLKDIMVEEMERERKKEEEVCRNLC</sequence>
<feature type="compositionally biased region" description="Basic and acidic residues" evidence="1">
    <location>
        <begin position="1374"/>
        <end position="1384"/>
    </location>
</feature>
<feature type="compositionally biased region" description="Basic and acidic residues" evidence="1">
    <location>
        <begin position="1459"/>
        <end position="1471"/>
    </location>
</feature>
<accession>A0A210R152</accession>
<dbReference type="InterPro" id="IPR003892">
    <property type="entry name" value="CUE"/>
</dbReference>
<comment type="caution">
    <text evidence="3">The sequence shown here is derived from an EMBL/GenBank/DDBJ whole genome shotgun (WGS) entry which is preliminary data.</text>
</comment>
<dbReference type="Gene3D" id="3.40.50.300">
    <property type="entry name" value="P-loop containing nucleotide triphosphate hydrolases"/>
    <property type="match status" value="1"/>
</dbReference>
<feature type="region of interest" description="Disordered" evidence="1">
    <location>
        <begin position="1243"/>
        <end position="1564"/>
    </location>
</feature>
<feature type="region of interest" description="Disordered" evidence="1">
    <location>
        <begin position="1099"/>
        <end position="1123"/>
    </location>
</feature>
<feature type="compositionally biased region" description="Polar residues" evidence="1">
    <location>
        <begin position="1385"/>
        <end position="1400"/>
    </location>
</feature>
<feature type="region of interest" description="Disordered" evidence="1">
    <location>
        <begin position="1029"/>
        <end position="1053"/>
    </location>
</feature>
<keyword evidence="4" id="KW-1185">Reference proteome</keyword>
<evidence type="ECO:0000313" key="4">
    <source>
        <dbReference type="Proteomes" id="UP000242188"/>
    </source>
</evidence>
<feature type="compositionally biased region" description="Polar residues" evidence="1">
    <location>
        <begin position="1472"/>
        <end position="1496"/>
    </location>
</feature>
<dbReference type="Gene3D" id="1.10.8.10">
    <property type="entry name" value="DNA helicase RuvA subunit, C-terminal domain"/>
    <property type="match status" value="1"/>
</dbReference>
<feature type="region of interest" description="Disordered" evidence="1">
    <location>
        <begin position="2363"/>
        <end position="2405"/>
    </location>
</feature>